<proteinExistence type="predicted"/>
<reference evidence="1" key="2">
    <citation type="submission" date="2021-09" db="EMBL/GenBank/DDBJ databases">
        <authorList>
            <person name="Jia N."/>
            <person name="Wang J."/>
            <person name="Shi W."/>
            <person name="Du L."/>
            <person name="Sun Y."/>
            <person name="Zhan W."/>
            <person name="Jiang J."/>
            <person name="Wang Q."/>
            <person name="Zhang B."/>
            <person name="Ji P."/>
            <person name="Sakyi L.B."/>
            <person name="Cui X."/>
            <person name="Yuan T."/>
            <person name="Jiang B."/>
            <person name="Yang W."/>
            <person name="Lam T.T.-Y."/>
            <person name="Chang Q."/>
            <person name="Ding S."/>
            <person name="Wang X."/>
            <person name="Zhu J."/>
            <person name="Ruan X."/>
            <person name="Zhao L."/>
            <person name="Wei J."/>
            <person name="Que T."/>
            <person name="Du C."/>
            <person name="Cheng J."/>
            <person name="Dai P."/>
            <person name="Han X."/>
            <person name="Huang E."/>
            <person name="Gao Y."/>
            <person name="Liu J."/>
            <person name="Shao H."/>
            <person name="Ye R."/>
            <person name="Li L."/>
            <person name="Wei W."/>
            <person name="Wang X."/>
            <person name="Wang C."/>
            <person name="Huo Q."/>
            <person name="Li W."/>
            <person name="Guo W."/>
            <person name="Chen H."/>
            <person name="Chen S."/>
            <person name="Zhou L."/>
            <person name="Zhou L."/>
            <person name="Ni X."/>
            <person name="Tian J."/>
            <person name="Zhou Y."/>
            <person name="Sheng Y."/>
            <person name="Liu T."/>
            <person name="Pan Y."/>
            <person name="Xia L."/>
            <person name="Li J."/>
            <person name="Zhao F."/>
            <person name="Cao W."/>
        </authorList>
    </citation>
    <scope>NUCLEOTIDE SEQUENCE</scope>
    <source>
        <strain evidence="1">Rsan-2018</strain>
        <tissue evidence="1">Larvae</tissue>
    </source>
</reference>
<protein>
    <submittedName>
        <fullName evidence="1">Uncharacterized protein</fullName>
    </submittedName>
</protein>
<organism evidence="1 2">
    <name type="scientific">Rhipicephalus sanguineus</name>
    <name type="common">Brown dog tick</name>
    <name type="synonym">Ixodes sanguineus</name>
    <dbReference type="NCBI Taxonomy" id="34632"/>
    <lineage>
        <taxon>Eukaryota</taxon>
        <taxon>Metazoa</taxon>
        <taxon>Ecdysozoa</taxon>
        <taxon>Arthropoda</taxon>
        <taxon>Chelicerata</taxon>
        <taxon>Arachnida</taxon>
        <taxon>Acari</taxon>
        <taxon>Parasitiformes</taxon>
        <taxon>Ixodida</taxon>
        <taxon>Ixodoidea</taxon>
        <taxon>Ixodidae</taxon>
        <taxon>Rhipicephalinae</taxon>
        <taxon>Rhipicephalus</taxon>
        <taxon>Rhipicephalus</taxon>
    </lineage>
</organism>
<dbReference type="EMBL" id="JABSTV010001253">
    <property type="protein sequence ID" value="KAH7943438.1"/>
    <property type="molecule type" value="Genomic_DNA"/>
</dbReference>
<comment type="caution">
    <text evidence="1">The sequence shown here is derived from an EMBL/GenBank/DDBJ whole genome shotgun (WGS) entry which is preliminary data.</text>
</comment>
<dbReference type="AlphaFoldDB" id="A0A9D4PIY8"/>
<gene>
    <name evidence="1" type="ORF">HPB52_008280</name>
</gene>
<evidence type="ECO:0000313" key="2">
    <source>
        <dbReference type="Proteomes" id="UP000821837"/>
    </source>
</evidence>
<evidence type="ECO:0000313" key="1">
    <source>
        <dbReference type="EMBL" id="KAH7943438.1"/>
    </source>
</evidence>
<name>A0A9D4PIY8_RHISA</name>
<reference evidence="1" key="1">
    <citation type="journal article" date="2020" name="Cell">
        <title>Large-Scale Comparative Analyses of Tick Genomes Elucidate Their Genetic Diversity and Vector Capacities.</title>
        <authorList>
            <consortium name="Tick Genome and Microbiome Consortium (TIGMIC)"/>
            <person name="Jia N."/>
            <person name="Wang J."/>
            <person name="Shi W."/>
            <person name="Du L."/>
            <person name="Sun Y."/>
            <person name="Zhan W."/>
            <person name="Jiang J.F."/>
            <person name="Wang Q."/>
            <person name="Zhang B."/>
            <person name="Ji P."/>
            <person name="Bell-Sakyi L."/>
            <person name="Cui X.M."/>
            <person name="Yuan T.T."/>
            <person name="Jiang B.G."/>
            <person name="Yang W.F."/>
            <person name="Lam T.T."/>
            <person name="Chang Q.C."/>
            <person name="Ding S.J."/>
            <person name="Wang X.J."/>
            <person name="Zhu J.G."/>
            <person name="Ruan X.D."/>
            <person name="Zhao L."/>
            <person name="Wei J.T."/>
            <person name="Ye R.Z."/>
            <person name="Que T.C."/>
            <person name="Du C.H."/>
            <person name="Zhou Y.H."/>
            <person name="Cheng J.X."/>
            <person name="Dai P.F."/>
            <person name="Guo W.B."/>
            <person name="Han X.H."/>
            <person name="Huang E.J."/>
            <person name="Li L.F."/>
            <person name="Wei W."/>
            <person name="Gao Y.C."/>
            <person name="Liu J.Z."/>
            <person name="Shao H.Z."/>
            <person name="Wang X."/>
            <person name="Wang C.C."/>
            <person name="Yang T.C."/>
            <person name="Huo Q.B."/>
            <person name="Li W."/>
            <person name="Chen H.Y."/>
            <person name="Chen S.E."/>
            <person name="Zhou L.G."/>
            <person name="Ni X.B."/>
            <person name="Tian J.H."/>
            <person name="Sheng Y."/>
            <person name="Liu T."/>
            <person name="Pan Y.S."/>
            <person name="Xia L.Y."/>
            <person name="Li J."/>
            <person name="Zhao F."/>
            <person name="Cao W.C."/>
        </authorList>
    </citation>
    <scope>NUCLEOTIDE SEQUENCE</scope>
    <source>
        <strain evidence="1">Rsan-2018</strain>
    </source>
</reference>
<sequence>MEYRLKLTEEEGRSQEIKLQIAQLQRDSPPRTQGIGSDATYQSGQTKLHRHYAQMLTDAFPKFPAGGEVPVWFESVES</sequence>
<accession>A0A9D4PIY8</accession>
<dbReference type="Proteomes" id="UP000821837">
    <property type="component" value="Unassembled WGS sequence"/>
</dbReference>
<keyword evidence="2" id="KW-1185">Reference proteome</keyword>